<evidence type="ECO:0000313" key="2">
    <source>
        <dbReference type="EMBL" id="MBN6102934.1"/>
    </source>
</evidence>
<dbReference type="PANTHER" id="PTHR11803:SF39">
    <property type="entry name" value="2-IMINOBUTANOATE_2-IMINOPROPANOATE DEAMINASE"/>
    <property type="match status" value="1"/>
</dbReference>
<sequence>MKRLPLLLLCTLLPWTAQAAPAALHHYGTAPGAPFSAAVRAGDTLYVSGQIGSAAPGGLPEDFSAQANNALDNVASALALAGAGMDDVAKCTVMLTDMAQWPAFNALYVRRFKPGHLPARSAIGANALALGAKVEIECIAYLPQATP</sequence>
<evidence type="ECO:0000313" key="3">
    <source>
        <dbReference type="Proteomes" id="UP000695802"/>
    </source>
</evidence>
<name>A0ABS3B2T2_9XANT</name>
<protein>
    <submittedName>
        <fullName evidence="2">RidA family protein</fullName>
    </submittedName>
</protein>
<gene>
    <name evidence="2" type="ORF">JR064_12210</name>
</gene>
<keyword evidence="3" id="KW-1185">Reference proteome</keyword>
<dbReference type="InterPro" id="IPR006175">
    <property type="entry name" value="YjgF/YER057c/UK114"/>
</dbReference>
<dbReference type="PANTHER" id="PTHR11803">
    <property type="entry name" value="2-IMINOBUTANOATE/2-IMINOPROPANOATE DEAMINASE RIDA"/>
    <property type="match status" value="1"/>
</dbReference>
<proteinExistence type="predicted"/>
<dbReference type="Pfam" id="PF01042">
    <property type="entry name" value="Ribonuc_L-PSP"/>
    <property type="match status" value="1"/>
</dbReference>
<dbReference type="CDD" id="cd00448">
    <property type="entry name" value="YjgF_YER057c_UK114_family"/>
    <property type="match status" value="1"/>
</dbReference>
<dbReference type="EMBL" id="JAFIWB010000012">
    <property type="protein sequence ID" value="MBN6102934.1"/>
    <property type="molecule type" value="Genomic_DNA"/>
</dbReference>
<dbReference type="Proteomes" id="UP000695802">
    <property type="component" value="Unassembled WGS sequence"/>
</dbReference>
<dbReference type="SUPFAM" id="SSF55298">
    <property type="entry name" value="YjgF-like"/>
    <property type="match status" value="1"/>
</dbReference>
<feature type="chain" id="PRO_5047526187" evidence="1">
    <location>
        <begin position="20"/>
        <end position="147"/>
    </location>
</feature>
<reference evidence="2 3" key="1">
    <citation type="submission" date="2021-02" db="EMBL/GenBank/DDBJ databases">
        <title>Taxonomically Unique Crown Gall-Associated Xanthomonas Stains Have Deficiency in Virulence Repertories.</title>
        <authorList>
            <person name="Mafakheri H."/>
            <person name="Taghavi S.M."/>
            <person name="Dimkic I."/>
            <person name="Nemanja K."/>
            <person name="Osdaghi E."/>
        </authorList>
    </citation>
    <scope>NUCLEOTIDE SEQUENCE [LARGE SCALE GENOMIC DNA]</scope>
    <source>
        <strain evidence="2 3">FX4</strain>
    </source>
</reference>
<accession>A0ABS3B2T2</accession>
<comment type="caution">
    <text evidence="2">The sequence shown here is derived from an EMBL/GenBank/DDBJ whole genome shotgun (WGS) entry which is preliminary data.</text>
</comment>
<dbReference type="InterPro" id="IPR035959">
    <property type="entry name" value="RutC-like_sf"/>
</dbReference>
<dbReference type="RefSeq" id="WP_179570805.1">
    <property type="nucleotide sequence ID" value="NZ_JACSQX010000004.1"/>
</dbReference>
<evidence type="ECO:0000256" key="1">
    <source>
        <dbReference type="SAM" id="SignalP"/>
    </source>
</evidence>
<feature type="signal peptide" evidence="1">
    <location>
        <begin position="1"/>
        <end position="19"/>
    </location>
</feature>
<organism evidence="2 3">
    <name type="scientific">Xanthomonas bonasiae</name>
    <dbReference type="NCBI Taxonomy" id="2810351"/>
    <lineage>
        <taxon>Bacteria</taxon>
        <taxon>Pseudomonadati</taxon>
        <taxon>Pseudomonadota</taxon>
        <taxon>Gammaproteobacteria</taxon>
        <taxon>Lysobacterales</taxon>
        <taxon>Lysobacteraceae</taxon>
        <taxon>Xanthomonas</taxon>
    </lineage>
</organism>
<dbReference type="Gene3D" id="3.30.1330.40">
    <property type="entry name" value="RutC-like"/>
    <property type="match status" value="1"/>
</dbReference>
<keyword evidence="1" id="KW-0732">Signal</keyword>